<name>A0A815PBA7_9BILA</name>
<reference evidence="1" key="1">
    <citation type="submission" date="2021-02" db="EMBL/GenBank/DDBJ databases">
        <authorList>
            <person name="Nowell W R."/>
        </authorList>
    </citation>
    <scope>NUCLEOTIDE SEQUENCE</scope>
</reference>
<proteinExistence type="predicted"/>
<protein>
    <submittedName>
        <fullName evidence="1">Uncharacterized protein</fullName>
    </submittedName>
</protein>
<keyword evidence="3" id="KW-1185">Reference proteome</keyword>
<accession>A0A815PBA7</accession>
<gene>
    <name evidence="1" type="ORF">BJG266_LOCUS40194</name>
    <name evidence="2" type="ORF">QVE165_LOCUS57058</name>
</gene>
<evidence type="ECO:0000313" key="4">
    <source>
        <dbReference type="Proteomes" id="UP000663877"/>
    </source>
</evidence>
<sequence length="234" mass="26320">MHYSDWISNINRAPLVLLEELLQNLAINLTHQMGIDSLSSTSHTCLISNCQLIIAGNDLDYAVPIQAAFSFLNSPTFEFSKMSNDYKGDVYMLTNQLVNNVIILKSVIRGSYASSTSRDSDILGGFLYYSCLDMNMVVGLEVLHGGICENVAMLQMNVVETKIKAIKWHIQTKLIEKLKSRFANDNKFIQRLEASLLLIPQHVFVTCPYHSLNVKVGINGFDHIDQLIFRCAVE</sequence>
<dbReference type="EMBL" id="CAJNOI010001904">
    <property type="protein sequence ID" value="CAF1446570.1"/>
    <property type="molecule type" value="Genomic_DNA"/>
</dbReference>
<evidence type="ECO:0000313" key="1">
    <source>
        <dbReference type="EMBL" id="CAF1446570.1"/>
    </source>
</evidence>
<evidence type="ECO:0000313" key="2">
    <source>
        <dbReference type="EMBL" id="CAF1629270.1"/>
    </source>
</evidence>
<dbReference type="AlphaFoldDB" id="A0A815PBA7"/>
<evidence type="ECO:0000313" key="3">
    <source>
        <dbReference type="Proteomes" id="UP000663832"/>
    </source>
</evidence>
<dbReference type="Proteomes" id="UP000663832">
    <property type="component" value="Unassembled WGS sequence"/>
</dbReference>
<dbReference type="OrthoDB" id="10088304at2759"/>
<organism evidence="1 4">
    <name type="scientific">Adineta steineri</name>
    <dbReference type="NCBI Taxonomy" id="433720"/>
    <lineage>
        <taxon>Eukaryota</taxon>
        <taxon>Metazoa</taxon>
        <taxon>Spiralia</taxon>
        <taxon>Gnathifera</taxon>
        <taxon>Rotifera</taxon>
        <taxon>Eurotatoria</taxon>
        <taxon>Bdelloidea</taxon>
        <taxon>Adinetida</taxon>
        <taxon>Adinetidae</taxon>
        <taxon>Adineta</taxon>
    </lineage>
</organism>
<comment type="caution">
    <text evidence="1">The sequence shown here is derived from an EMBL/GenBank/DDBJ whole genome shotgun (WGS) entry which is preliminary data.</text>
</comment>
<dbReference type="EMBL" id="CAJNOM010002229">
    <property type="protein sequence ID" value="CAF1629270.1"/>
    <property type="molecule type" value="Genomic_DNA"/>
</dbReference>
<dbReference type="Proteomes" id="UP000663877">
    <property type="component" value="Unassembled WGS sequence"/>
</dbReference>